<dbReference type="InterPro" id="IPR027417">
    <property type="entry name" value="P-loop_NTPase"/>
</dbReference>
<sequence length="799" mass="88664">MMGMYMDAFRVYVDEVRRLHLPIPNVVIEMLPDFKNHHTSKLAALRFCAARCVATIARLEGALSEVLNCVVVPLQKDLRSGVACVSARCGLAELLFFLSELDVEIIGALRVVAPLSLRLMTDNCEAARETAALAFRNFVPLMALKVERADSGKSMSKNDVADQEFADCSMDLLLGNPSKLAPLHVENIKGLCQSVTLRPYQQEGIRWMSFLEEYGLSGILADDMGLGKTLQALCLLALKISDKPTAKVLIVCPPTLVGHWCTEWSRYFPNLAPFHKVNEGIKDRKNLVMSEEQFATVASYNSIRACPYFQEVEWYYVILDEGHAIRNPMTQIFKTVTTLRSQNRLILSGTPVQNTPADLWALFQFLMPGYLGSMKQFKVSFLKAINACRNVNASAKEIQDGENALDRLHKAVLPFVLRRLKSDVLEDLPEKIVQDYMCTMTGVQRALYEHIIELCKTGHSHNACSQPQQGLSALEVITELRSCIVHPLLVSPKARNSFNLGEIVGVAAESGKMKALGQLLRECGIGSFEGYTTSEYSVQGNEASSLDAHRALIFCQRLATVQVIAEFFNSGQLGMDIRYSVLDGTVPVSERHAIAENFNNDPGIDVLLLTTSVGGEGLNLTGADVVIFVEHDWNPVKDLQAMDRAHRIGQKRTVNVYRLITEASIEQKILRYQKFKTDTANALVGADNRSLQTMATEQLVELFATEGNSSTSCSGNQLTAACHKLPKRSASEHTLANTNPAEKWNLEDLWDQSQYDRFDVVNIAMESEGNASLRSLKRHSSEIASTSGALATKQLRRDY</sequence>
<feature type="domain" description="Helicase ATP-binding" evidence="2">
    <location>
        <begin position="209"/>
        <end position="369"/>
    </location>
</feature>
<dbReference type="GO" id="GO:0016887">
    <property type="term" value="F:ATP hydrolysis activity"/>
    <property type="evidence" value="ECO:0007669"/>
    <property type="project" value="InterPro"/>
</dbReference>
<keyword evidence="1" id="KW-0378">Hydrolase</keyword>
<dbReference type="Pfam" id="PF00271">
    <property type="entry name" value="Helicase_C"/>
    <property type="match status" value="1"/>
</dbReference>
<dbReference type="CDD" id="cd18793">
    <property type="entry name" value="SF2_C_SNF"/>
    <property type="match status" value="1"/>
</dbReference>
<organism evidence="4 5">
    <name type="scientific">Toxocara canis</name>
    <name type="common">Canine roundworm</name>
    <dbReference type="NCBI Taxonomy" id="6265"/>
    <lineage>
        <taxon>Eukaryota</taxon>
        <taxon>Metazoa</taxon>
        <taxon>Ecdysozoa</taxon>
        <taxon>Nematoda</taxon>
        <taxon>Chromadorea</taxon>
        <taxon>Rhabditida</taxon>
        <taxon>Spirurina</taxon>
        <taxon>Ascaridomorpha</taxon>
        <taxon>Ascaridoidea</taxon>
        <taxon>Toxocaridae</taxon>
        <taxon>Toxocara</taxon>
    </lineage>
</organism>
<name>A0A0B2VM64_TOXCA</name>
<dbReference type="PROSITE" id="PS51192">
    <property type="entry name" value="HELICASE_ATP_BIND_1"/>
    <property type="match status" value="1"/>
</dbReference>
<proteinExistence type="predicted"/>
<dbReference type="Proteomes" id="UP000031036">
    <property type="component" value="Unassembled WGS sequence"/>
</dbReference>
<dbReference type="InterPro" id="IPR001650">
    <property type="entry name" value="Helicase_C-like"/>
</dbReference>
<gene>
    <name evidence="4" type="primary">mot1</name>
    <name evidence="4" type="ORF">Tcan_05008</name>
</gene>
<keyword evidence="5" id="KW-1185">Reference proteome</keyword>
<dbReference type="InterPro" id="IPR038718">
    <property type="entry name" value="SNF2-like_sf"/>
</dbReference>
<reference evidence="4 5" key="1">
    <citation type="submission" date="2014-11" db="EMBL/GenBank/DDBJ databases">
        <title>Genetic blueprint of the zoonotic pathogen Toxocara canis.</title>
        <authorList>
            <person name="Zhu X.-Q."/>
            <person name="Korhonen P.K."/>
            <person name="Cai H."/>
            <person name="Young N.D."/>
            <person name="Nejsum P."/>
            <person name="von Samson-Himmelstjerna G."/>
            <person name="Boag P.R."/>
            <person name="Tan P."/>
            <person name="Li Q."/>
            <person name="Min J."/>
            <person name="Yang Y."/>
            <person name="Wang X."/>
            <person name="Fang X."/>
            <person name="Hall R.S."/>
            <person name="Hofmann A."/>
            <person name="Sternberg P.W."/>
            <person name="Jex A.R."/>
            <person name="Gasser R.B."/>
        </authorList>
    </citation>
    <scope>NUCLEOTIDE SEQUENCE [LARGE SCALE GENOMIC DNA]</scope>
    <source>
        <strain evidence="4">PN_DK_2014</strain>
    </source>
</reference>
<feature type="domain" description="Helicase C-terminal" evidence="3">
    <location>
        <begin position="531"/>
        <end position="691"/>
    </location>
</feature>
<dbReference type="SMART" id="SM00490">
    <property type="entry name" value="HELICc"/>
    <property type="match status" value="1"/>
</dbReference>
<evidence type="ECO:0000256" key="1">
    <source>
        <dbReference type="ARBA" id="ARBA00022801"/>
    </source>
</evidence>
<dbReference type="PANTHER" id="PTHR36498">
    <property type="entry name" value="TATA-BINDING PROTEIN-ASSOCIATED FACTOR 172"/>
    <property type="match status" value="1"/>
</dbReference>
<dbReference type="GO" id="GO:0017025">
    <property type="term" value="F:TBP-class protein binding"/>
    <property type="evidence" value="ECO:0007669"/>
    <property type="project" value="InterPro"/>
</dbReference>
<evidence type="ECO:0000313" key="5">
    <source>
        <dbReference type="Proteomes" id="UP000031036"/>
    </source>
</evidence>
<evidence type="ECO:0000259" key="3">
    <source>
        <dbReference type="PROSITE" id="PS51194"/>
    </source>
</evidence>
<keyword evidence="4" id="KW-0067">ATP-binding</keyword>
<dbReference type="SUPFAM" id="SSF52540">
    <property type="entry name" value="P-loop containing nucleoside triphosphate hydrolases"/>
    <property type="match status" value="2"/>
</dbReference>
<evidence type="ECO:0000313" key="4">
    <source>
        <dbReference type="EMBL" id="KHN82130.1"/>
    </source>
</evidence>
<comment type="caution">
    <text evidence="4">The sequence shown here is derived from an EMBL/GenBank/DDBJ whole genome shotgun (WGS) entry which is preliminary data.</text>
</comment>
<dbReference type="SMART" id="SM00487">
    <property type="entry name" value="DEXDc"/>
    <property type="match status" value="1"/>
</dbReference>
<protein>
    <submittedName>
        <fullName evidence="4">Putative helicase mot1</fullName>
    </submittedName>
</protein>
<dbReference type="InterPro" id="IPR049730">
    <property type="entry name" value="SNF2/RAD54-like_C"/>
</dbReference>
<dbReference type="STRING" id="6265.A0A0B2VM64"/>
<dbReference type="AlphaFoldDB" id="A0A0B2VM64"/>
<dbReference type="GO" id="GO:0003677">
    <property type="term" value="F:DNA binding"/>
    <property type="evidence" value="ECO:0007669"/>
    <property type="project" value="InterPro"/>
</dbReference>
<dbReference type="InterPro" id="IPR014001">
    <property type="entry name" value="Helicase_ATP-bd"/>
</dbReference>
<dbReference type="InterPro" id="IPR044972">
    <property type="entry name" value="Mot1"/>
</dbReference>
<accession>A0A0B2VM64</accession>
<dbReference type="Gene3D" id="3.40.50.10810">
    <property type="entry name" value="Tandem AAA-ATPase domain"/>
    <property type="match status" value="1"/>
</dbReference>
<dbReference type="PANTHER" id="PTHR36498:SF1">
    <property type="entry name" value="TATA-BINDING PROTEIN-ASSOCIATED FACTOR 172"/>
    <property type="match status" value="1"/>
</dbReference>
<dbReference type="EMBL" id="JPKZ01001407">
    <property type="protein sequence ID" value="KHN82130.1"/>
    <property type="molecule type" value="Genomic_DNA"/>
</dbReference>
<dbReference type="InterPro" id="IPR044078">
    <property type="entry name" value="Mot1_ATP-bd"/>
</dbReference>
<dbReference type="OMA" id="DLFATHM"/>
<dbReference type="Pfam" id="PF00176">
    <property type="entry name" value="SNF2-rel_dom"/>
    <property type="match status" value="1"/>
</dbReference>
<dbReference type="Gene3D" id="3.40.50.300">
    <property type="entry name" value="P-loop containing nucleotide triphosphate hydrolases"/>
    <property type="match status" value="1"/>
</dbReference>
<dbReference type="CDD" id="cd17999">
    <property type="entry name" value="DEXHc_Mot1"/>
    <property type="match status" value="1"/>
</dbReference>
<dbReference type="GO" id="GO:0005524">
    <property type="term" value="F:ATP binding"/>
    <property type="evidence" value="ECO:0007669"/>
    <property type="project" value="InterPro"/>
</dbReference>
<dbReference type="InterPro" id="IPR000330">
    <property type="entry name" value="SNF2_N"/>
</dbReference>
<dbReference type="OrthoDB" id="10252227at2759"/>
<evidence type="ECO:0000259" key="2">
    <source>
        <dbReference type="PROSITE" id="PS51192"/>
    </source>
</evidence>
<keyword evidence="4" id="KW-0547">Nucleotide-binding</keyword>
<dbReference type="GO" id="GO:0004386">
    <property type="term" value="F:helicase activity"/>
    <property type="evidence" value="ECO:0007669"/>
    <property type="project" value="UniProtKB-KW"/>
</dbReference>
<keyword evidence="4" id="KW-0347">Helicase</keyword>
<dbReference type="PROSITE" id="PS51194">
    <property type="entry name" value="HELICASE_CTER"/>
    <property type="match status" value="1"/>
</dbReference>